<protein>
    <recommendedName>
        <fullName evidence="4">PH domain-containing protein</fullName>
    </recommendedName>
</protein>
<sequence>MEDRIVARQITPTVITVQLGGLVTALLWIFYGYVAGVPALALSLFLTWRALQTGLVLDREGLLMRPFLPFVDRAVIPWASLASVDVDEVMVGTESRTKKLRLRVMIHGQGQPLQVIGFRAPTINKVLAAMQAKGVAVTDARALGAKK</sequence>
<keyword evidence="1" id="KW-0472">Membrane</keyword>
<keyword evidence="1" id="KW-1133">Transmembrane helix</keyword>
<evidence type="ECO:0000256" key="1">
    <source>
        <dbReference type="SAM" id="Phobius"/>
    </source>
</evidence>
<reference evidence="2 3" key="1">
    <citation type="submission" date="2018-03" db="EMBL/GenBank/DDBJ databases">
        <title>Draft Genome Sequences of the Obligatory Marine Myxobacteria Enhygromyxa salina SWB005.</title>
        <authorList>
            <person name="Poehlein A."/>
            <person name="Moghaddam J.A."/>
            <person name="Harms H."/>
            <person name="Alanjari M."/>
            <person name="Koenig G.M."/>
            <person name="Daniel R."/>
            <person name="Schaeberle T.F."/>
        </authorList>
    </citation>
    <scope>NUCLEOTIDE SEQUENCE [LARGE SCALE GENOMIC DNA]</scope>
    <source>
        <strain evidence="2 3">SWB005</strain>
    </source>
</reference>
<dbReference type="EMBL" id="PVNK01000257">
    <property type="protein sequence ID" value="PRP91107.1"/>
    <property type="molecule type" value="Genomic_DNA"/>
</dbReference>
<accession>A0A2S9XE30</accession>
<evidence type="ECO:0000313" key="3">
    <source>
        <dbReference type="Proteomes" id="UP000237968"/>
    </source>
</evidence>
<proteinExistence type="predicted"/>
<name>A0A2S9XE30_9BACT</name>
<organism evidence="2 3">
    <name type="scientific">Enhygromyxa salina</name>
    <dbReference type="NCBI Taxonomy" id="215803"/>
    <lineage>
        <taxon>Bacteria</taxon>
        <taxon>Pseudomonadati</taxon>
        <taxon>Myxococcota</taxon>
        <taxon>Polyangia</taxon>
        <taxon>Nannocystales</taxon>
        <taxon>Nannocystaceae</taxon>
        <taxon>Enhygromyxa</taxon>
    </lineage>
</organism>
<evidence type="ECO:0000313" key="2">
    <source>
        <dbReference type="EMBL" id="PRP91107.1"/>
    </source>
</evidence>
<dbReference type="RefSeq" id="WP_106395047.1">
    <property type="nucleotide sequence ID" value="NZ_PVNK01000257.1"/>
</dbReference>
<evidence type="ECO:0008006" key="4">
    <source>
        <dbReference type="Google" id="ProtNLM"/>
    </source>
</evidence>
<keyword evidence="1" id="KW-0812">Transmembrane</keyword>
<dbReference type="Proteomes" id="UP000237968">
    <property type="component" value="Unassembled WGS sequence"/>
</dbReference>
<dbReference type="AlphaFoldDB" id="A0A2S9XE30"/>
<feature type="transmembrane region" description="Helical" evidence="1">
    <location>
        <begin position="12"/>
        <end position="31"/>
    </location>
</feature>
<comment type="caution">
    <text evidence="2">The sequence shown here is derived from an EMBL/GenBank/DDBJ whole genome shotgun (WGS) entry which is preliminary data.</text>
</comment>
<keyword evidence="3" id="KW-1185">Reference proteome</keyword>
<gene>
    <name evidence="2" type="ORF">ENSA5_58440</name>
</gene>